<dbReference type="GO" id="GO:0016757">
    <property type="term" value="F:glycosyltransferase activity"/>
    <property type="evidence" value="ECO:0007669"/>
    <property type="project" value="InterPro"/>
</dbReference>
<keyword evidence="1" id="KW-0472">Membrane</keyword>
<feature type="domain" description="Glycosyl transferase family 1" evidence="2">
    <location>
        <begin position="542"/>
        <end position="701"/>
    </location>
</feature>
<dbReference type="InterPro" id="IPR001296">
    <property type="entry name" value="Glyco_trans_1"/>
</dbReference>
<dbReference type="InterPro" id="IPR029044">
    <property type="entry name" value="Nucleotide-diphossugar_trans"/>
</dbReference>
<keyword evidence="1" id="KW-1133">Transmembrane helix</keyword>
<name>N6UTT8_9HYPH</name>
<keyword evidence="4" id="KW-0808">Transferase</keyword>
<dbReference type="PANTHER" id="PTHR43685">
    <property type="entry name" value="GLYCOSYLTRANSFERASE"/>
    <property type="match status" value="1"/>
</dbReference>
<dbReference type="Gene3D" id="3.40.50.2000">
    <property type="entry name" value="Glycogen Phosphorylase B"/>
    <property type="match status" value="2"/>
</dbReference>
<dbReference type="OrthoDB" id="174925at2"/>
<feature type="domain" description="Glycosyltransferase 2-like" evidence="3">
    <location>
        <begin position="104"/>
        <end position="230"/>
    </location>
</feature>
<dbReference type="Proteomes" id="UP000012429">
    <property type="component" value="Unassembled WGS sequence"/>
</dbReference>
<dbReference type="Gene3D" id="3.90.550.10">
    <property type="entry name" value="Spore Coat Polysaccharide Biosynthesis Protein SpsA, Chain A"/>
    <property type="match status" value="1"/>
</dbReference>
<dbReference type="CDD" id="cd03801">
    <property type="entry name" value="GT4_PimA-like"/>
    <property type="match status" value="1"/>
</dbReference>
<keyword evidence="5" id="KW-1185">Reference proteome</keyword>
<feature type="transmembrane region" description="Helical" evidence="1">
    <location>
        <begin position="26"/>
        <end position="44"/>
    </location>
</feature>
<dbReference type="InterPro" id="IPR001173">
    <property type="entry name" value="Glyco_trans_2-like"/>
</dbReference>
<dbReference type="Pfam" id="PF00534">
    <property type="entry name" value="Glycos_transf_1"/>
    <property type="match status" value="1"/>
</dbReference>
<organism evidence="4 5">
    <name type="scientific">Rhizobium freirei PRF 81</name>
    <dbReference type="NCBI Taxonomy" id="363754"/>
    <lineage>
        <taxon>Bacteria</taxon>
        <taxon>Pseudomonadati</taxon>
        <taxon>Pseudomonadota</taxon>
        <taxon>Alphaproteobacteria</taxon>
        <taxon>Hyphomicrobiales</taxon>
        <taxon>Rhizobiaceae</taxon>
        <taxon>Rhizobium/Agrobacterium group</taxon>
        <taxon>Rhizobium</taxon>
    </lineage>
</organism>
<dbReference type="STRING" id="363754.RHSP_77013"/>
<dbReference type="InterPro" id="IPR050834">
    <property type="entry name" value="Glycosyltransf_2"/>
</dbReference>
<comment type="caution">
    <text evidence="4">The sequence shown here is derived from an EMBL/GenBank/DDBJ whole genome shotgun (WGS) entry which is preliminary data.</text>
</comment>
<keyword evidence="1" id="KW-0812">Transmembrane</keyword>
<dbReference type="PANTHER" id="PTHR43685:SF2">
    <property type="entry name" value="GLYCOSYLTRANSFERASE 2-LIKE DOMAIN-CONTAINING PROTEIN"/>
    <property type="match status" value="1"/>
</dbReference>
<dbReference type="PATRIC" id="fig|363754.4.peg.6056"/>
<evidence type="ECO:0000259" key="2">
    <source>
        <dbReference type="Pfam" id="PF00534"/>
    </source>
</evidence>
<reference evidence="4 5" key="1">
    <citation type="journal article" date="2012" name="BMC Genomics">
        <title>Genomic basis of broad host range and environmental adaptability of Rhizobium tropici CIAT 899 and Rhizobium sp. PRF 81 which are used in inoculants for common bean (Phaseolus vulgaris L.).</title>
        <authorList>
            <person name="Ormeno-Orrillo E."/>
            <person name="Menna P."/>
            <person name="Almeida L.G."/>
            <person name="Ollero F.J."/>
            <person name="Nicolas M.F."/>
            <person name="Pains Rodrigues E."/>
            <person name="Shigueyoshi Nakatani A."/>
            <person name="Silva Batista J.S."/>
            <person name="Oliveira Chueire L.M."/>
            <person name="Souza R.C."/>
            <person name="Ribeiro Vasconcelos A.T."/>
            <person name="Megias M."/>
            <person name="Hungria M."/>
            <person name="Martinez-Romero E."/>
        </authorList>
    </citation>
    <scope>NUCLEOTIDE SEQUENCE [LARGE SCALE GENOMIC DNA]</scope>
    <source>
        <strain evidence="4 5">PRF 81</strain>
    </source>
</reference>
<evidence type="ECO:0000256" key="1">
    <source>
        <dbReference type="SAM" id="Phobius"/>
    </source>
</evidence>
<evidence type="ECO:0000259" key="3">
    <source>
        <dbReference type="Pfam" id="PF00535"/>
    </source>
</evidence>
<dbReference type="RefSeq" id="WP_004127149.1">
    <property type="nucleotide sequence ID" value="NZ_AQHN01000089.1"/>
</dbReference>
<dbReference type="AlphaFoldDB" id="N6UTT8"/>
<dbReference type="SUPFAM" id="SSF53448">
    <property type="entry name" value="Nucleotide-diphospho-sugar transferases"/>
    <property type="match status" value="1"/>
</dbReference>
<dbReference type="SUPFAM" id="SSF53756">
    <property type="entry name" value="UDP-Glycosyltransferase/glycogen phosphorylase"/>
    <property type="match status" value="1"/>
</dbReference>
<dbReference type="EMBL" id="AQHN01000089">
    <property type="protein sequence ID" value="ENN84221.1"/>
    <property type="molecule type" value="Genomic_DNA"/>
</dbReference>
<gene>
    <name evidence="4" type="ORF">RHSP_77013</name>
</gene>
<dbReference type="Pfam" id="PF00535">
    <property type="entry name" value="Glycos_transf_2"/>
    <property type="match status" value="1"/>
</dbReference>
<evidence type="ECO:0000313" key="4">
    <source>
        <dbReference type="EMBL" id="ENN84221.1"/>
    </source>
</evidence>
<evidence type="ECO:0000313" key="5">
    <source>
        <dbReference type="Proteomes" id="UP000012429"/>
    </source>
</evidence>
<sequence>MKRANTGRTVSVLRARAMRLRHVLKTAFRLIISGQIYVIYATLLRRVFPVREEYIPIEYIDVALADGMVVSSNGPDESPIDKSNADQAGFSVDLDGRQVDPLVSVVIPCFNYGRFLERAIDSILSQTIDNVEIIVVEGGSTDGETPDIVKKLNRPKTRVIIHDKPTLVGANRNAGIAIARGKFICCLDADDTLDPTYLEKAAYLLDAHFYDVVSTGIRFTGARTGVIDLLEIPSLKDMTYGNHVTTCAVFRRDLWEKAGGFFDTGKGQDHVAEDWDFWLRCVAVGGRVRNITGEYLFNYTVHGSGSLSSTGVRSLGYQKNAILKRNRALLQPEAFTHSKSQARRRMVRVPEGGLPWPSVPASERDRSLLIAVPFLIVGGAERLLSSIVRYLISEGWHVAIISTLPQKGLEDASGWFKEITSEVYILPQFLREWEYSSFIHYLIQSRRFDVALLAGSRVFYELLPELNEKYRSMAVVDLLFNTAGHTHSHVEYRSQLTSAVAENPEVIAWLKKQGWAEDRVKLVESGVDVTRFDTERSADVVKELQIGEEEIVIGFSGRLSEEKAPEVFIKLAAAFSRESSVRFVMTGGGPLKDAVEAEIKKLPAGARFQFMGLVNSTQEYFSTYDIFVLPSRIDGRPIALLEALASGCAVVASDVGGIPAILRDSGAGILCKPANTSDFIAAIRSLISDRAKLALMKSAARATASQMLSERQMGASYEAALQAAIELKRSATEMSVVRENDAT</sequence>
<protein>
    <submittedName>
        <fullName evidence="4">Glucosyll transferase, group 1</fullName>
    </submittedName>
</protein>
<proteinExistence type="predicted"/>
<accession>N6UTT8</accession>
<dbReference type="GO" id="GO:0044010">
    <property type="term" value="P:single-species biofilm formation"/>
    <property type="evidence" value="ECO:0007669"/>
    <property type="project" value="TreeGrafter"/>
</dbReference>